<feature type="compositionally biased region" description="Polar residues" evidence="1">
    <location>
        <begin position="271"/>
        <end position="288"/>
    </location>
</feature>
<name>A0A0H2RV92_9AGAM</name>
<dbReference type="AlphaFoldDB" id="A0A0H2RV92"/>
<evidence type="ECO:0000313" key="3">
    <source>
        <dbReference type="Proteomes" id="UP000053477"/>
    </source>
</evidence>
<feature type="region of interest" description="Disordered" evidence="1">
    <location>
        <begin position="1"/>
        <end position="144"/>
    </location>
</feature>
<dbReference type="EMBL" id="KQ085960">
    <property type="protein sequence ID" value="KLO13388.1"/>
    <property type="molecule type" value="Genomic_DNA"/>
</dbReference>
<feature type="compositionally biased region" description="Polar residues" evidence="1">
    <location>
        <begin position="243"/>
        <end position="256"/>
    </location>
</feature>
<dbReference type="FunCoup" id="A0A0H2RV92">
    <property type="interactions" value="294"/>
</dbReference>
<feature type="region of interest" description="Disordered" evidence="1">
    <location>
        <begin position="161"/>
        <end position="333"/>
    </location>
</feature>
<feature type="compositionally biased region" description="Low complexity" evidence="1">
    <location>
        <begin position="10"/>
        <end position="37"/>
    </location>
</feature>
<protein>
    <submittedName>
        <fullName evidence="2">Uncharacterized protein</fullName>
    </submittedName>
</protein>
<sequence length="445" mass="45332">MPHDSLHVITPATTSQPGATSSSPPASTSPISSSQAANESTTGSLPIPMALPMKDRTVSGASERSGRGMHQVPGSPPSHRVGSRSPSIPSSPTSVNSSSSAIFERDIEPSPSHPLAHPSHASNPHRTPRSKATEQLEQSVPSVLDSAASLLATTDEADEAQIAIEAPVSSTSRGNSSIGSPTGVGSRSPSPTTSTGGGWKRSSMLLNLPSPVQSSIIQLSPASSGRGSGSPSSSSPTRPSMMLNLSTGPAESNATGGFSPPARTASPAGSAGSTHYESAASSPTTTTVEYPPNPLPDTPIATQTQQQPASPIMSVHGLSHISHPPSPSNHNHKRLSFISYNDILASTPTATQPLSSLTMPNTAEPPPHLPTVSLSLPDGSRTVSASASVAGSTRNSVLYDLPPFAVGLKEPSSMDEAGGEFQREGHGLGLEERLEALLSVGPSKA</sequence>
<proteinExistence type="predicted"/>
<accession>A0A0H2RV92</accession>
<organism evidence="2 3">
    <name type="scientific">Schizopora paradoxa</name>
    <dbReference type="NCBI Taxonomy" id="27342"/>
    <lineage>
        <taxon>Eukaryota</taxon>
        <taxon>Fungi</taxon>
        <taxon>Dikarya</taxon>
        <taxon>Basidiomycota</taxon>
        <taxon>Agaricomycotina</taxon>
        <taxon>Agaricomycetes</taxon>
        <taxon>Hymenochaetales</taxon>
        <taxon>Schizoporaceae</taxon>
        <taxon>Schizopora</taxon>
    </lineage>
</organism>
<dbReference type="InParanoid" id="A0A0H2RV92"/>
<reference evidence="2 3" key="1">
    <citation type="submission" date="2015-04" db="EMBL/GenBank/DDBJ databases">
        <title>Complete genome sequence of Schizopora paradoxa KUC8140, a cosmopolitan wood degrader in East Asia.</title>
        <authorList>
            <consortium name="DOE Joint Genome Institute"/>
            <person name="Min B."/>
            <person name="Park H."/>
            <person name="Jang Y."/>
            <person name="Kim J.-J."/>
            <person name="Kim K.H."/>
            <person name="Pangilinan J."/>
            <person name="Lipzen A."/>
            <person name="Riley R."/>
            <person name="Grigoriev I.V."/>
            <person name="Spatafora J.W."/>
            <person name="Choi I.-G."/>
        </authorList>
    </citation>
    <scope>NUCLEOTIDE SEQUENCE [LARGE SCALE GENOMIC DNA]</scope>
    <source>
        <strain evidence="2 3">KUC8140</strain>
    </source>
</reference>
<gene>
    <name evidence="2" type="ORF">SCHPADRAFT_904222</name>
</gene>
<dbReference type="STRING" id="27342.A0A0H2RV92"/>
<feature type="compositionally biased region" description="Low complexity" evidence="1">
    <location>
        <begin position="83"/>
        <end position="100"/>
    </location>
</feature>
<feature type="compositionally biased region" description="Low complexity" evidence="1">
    <location>
        <begin position="109"/>
        <end position="125"/>
    </location>
</feature>
<keyword evidence="3" id="KW-1185">Reference proteome</keyword>
<dbReference type="Proteomes" id="UP000053477">
    <property type="component" value="Unassembled WGS sequence"/>
</dbReference>
<feature type="compositionally biased region" description="Low complexity" evidence="1">
    <location>
        <begin position="220"/>
        <end position="240"/>
    </location>
</feature>
<evidence type="ECO:0000313" key="2">
    <source>
        <dbReference type="EMBL" id="KLO13388.1"/>
    </source>
</evidence>
<feature type="compositionally biased region" description="Low complexity" evidence="1">
    <location>
        <begin position="298"/>
        <end position="312"/>
    </location>
</feature>
<dbReference type="OrthoDB" id="2563900at2759"/>
<feature type="compositionally biased region" description="Low complexity" evidence="1">
    <location>
        <begin position="161"/>
        <end position="194"/>
    </location>
</feature>
<evidence type="ECO:0000256" key="1">
    <source>
        <dbReference type="SAM" id="MobiDB-lite"/>
    </source>
</evidence>